<evidence type="ECO:0000313" key="2">
    <source>
        <dbReference type="Proteomes" id="UP000282985"/>
    </source>
</evidence>
<organism evidence="1 2">
    <name type="scientific">Ancylomarina longa</name>
    <dbReference type="NCBI Taxonomy" id="2487017"/>
    <lineage>
        <taxon>Bacteria</taxon>
        <taxon>Pseudomonadati</taxon>
        <taxon>Bacteroidota</taxon>
        <taxon>Bacteroidia</taxon>
        <taxon>Marinilabiliales</taxon>
        <taxon>Marinifilaceae</taxon>
        <taxon>Ancylomarina</taxon>
    </lineage>
</organism>
<dbReference type="Pfam" id="PF19775">
    <property type="entry name" value="DUF6261"/>
    <property type="match status" value="1"/>
</dbReference>
<dbReference type="OrthoDB" id="1115831at2"/>
<keyword evidence="2" id="KW-1185">Reference proteome</keyword>
<sequence>MNQKIYHYCDTGEINTLASNIVYEFSKSDWSADPVISNIITTLAADNLVFSKSIKASKHGFRSKMLQKLDDIADKDFICLKQFVWANTHMPDETISANARKIWQIIDANNLNLHRLGYERQMALSHSLLTNLEEENVKPMVDSLIGVSDLVKACISSLNNFESLFRSEKEEIDNEDDIIAPSSQKKIVRNIINQKLIPYLNTVVSVLPEQYETIAQVIENHIVAINTKARSRQSRNTSNKPEISLSE</sequence>
<accession>A0A434AFW0</accession>
<proteinExistence type="predicted"/>
<comment type="caution">
    <text evidence="1">The sequence shown here is derived from an EMBL/GenBank/DDBJ whole genome shotgun (WGS) entry which is preliminary data.</text>
</comment>
<gene>
    <name evidence="1" type="ORF">DLK05_14360</name>
</gene>
<dbReference type="RefSeq" id="WP_127344662.1">
    <property type="nucleotide sequence ID" value="NZ_RJJX01000025.1"/>
</dbReference>
<name>A0A434AFW0_9BACT</name>
<dbReference type="AlphaFoldDB" id="A0A434AFW0"/>
<dbReference type="Proteomes" id="UP000282985">
    <property type="component" value="Unassembled WGS sequence"/>
</dbReference>
<reference evidence="1 2" key="1">
    <citation type="submission" date="2018-11" db="EMBL/GenBank/DDBJ databases">
        <title>Parancylomarina longa gen. nov., sp. nov., isolated from sediments of southern Okinawa.</title>
        <authorList>
            <person name="Fu T."/>
        </authorList>
    </citation>
    <scope>NUCLEOTIDE SEQUENCE [LARGE SCALE GENOMIC DNA]</scope>
    <source>
        <strain evidence="1 2">T3-2 S1-C</strain>
    </source>
</reference>
<dbReference type="InterPro" id="IPR046228">
    <property type="entry name" value="DUF6261"/>
</dbReference>
<evidence type="ECO:0000313" key="1">
    <source>
        <dbReference type="EMBL" id="RUT73258.1"/>
    </source>
</evidence>
<dbReference type="EMBL" id="RJJX01000025">
    <property type="protein sequence ID" value="RUT73258.1"/>
    <property type="molecule type" value="Genomic_DNA"/>
</dbReference>
<protein>
    <submittedName>
        <fullName evidence="1">Uncharacterized protein</fullName>
    </submittedName>
</protein>